<dbReference type="Pfam" id="PF13450">
    <property type="entry name" value="NAD_binding_8"/>
    <property type="match status" value="1"/>
</dbReference>
<evidence type="ECO:0000256" key="4">
    <source>
        <dbReference type="ARBA" id="ARBA00022827"/>
    </source>
</evidence>
<proteinExistence type="inferred from homology"/>
<protein>
    <submittedName>
        <fullName evidence="5">FAD/NAD(P)-binding domain-containing protein</fullName>
    </submittedName>
</protein>
<keyword evidence="3" id="KW-0285">Flavoprotein</keyword>
<evidence type="ECO:0000313" key="5">
    <source>
        <dbReference type="EMBL" id="PLB46102.1"/>
    </source>
</evidence>
<sequence>MTIYSQPPTTAIIIGAGFSGLTMACQLKRVFNLEDFYIYDRAEGIGGTWWSNTYPGCAVDIPAICYSLSFAPNPNFTKLFPSQPEILDYVHDVASQYGVHSHFVGATEWRGARWQESTKTWTVTFENLRTGHIFTQRCKILISGVGGLVNPNRFDVPGAQNFKGDIVHTARWNPNLDLTGKHVLVVGNGCSAAQLVPAIADQTKTVTQFMRTPHHIMPSQNYEISPTWRIIFRCVPGLLFLIRLLMFLYMETGFLQFGKGKAESASRRSSAQLSAGHVRNTAPEKYWGLLTPDFEFGCKRRVFDHGYLNCLNRDNIRLTDDRIIHVKEHSVLTKSGDEIFAHAIILANGFALTQWDVDIRGRNGITRKQHWEKYGSKSAFQSIAMSDFPNFFTLIGPNSGRAHTSTLLSIESYTNLILSAIEPVLNGSARSVEVKASSERRFNSDVHLALEQMVQNASCASYFIDKDTGKNWFVYPWNSLQLWWSTWRRCDDDWVYQKI</sequence>
<evidence type="ECO:0000256" key="1">
    <source>
        <dbReference type="ARBA" id="ARBA00001974"/>
    </source>
</evidence>
<evidence type="ECO:0000256" key="2">
    <source>
        <dbReference type="ARBA" id="ARBA00010139"/>
    </source>
</evidence>
<comment type="caution">
    <text evidence="5">The sequence shown here is derived from an EMBL/GenBank/DDBJ whole genome shotgun (WGS) entry which is preliminary data.</text>
</comment>
<dbReference type="EMBL" id="MSFO01000007">
    <property type="protein sequence ID" value="PLB46102.1"/>
    <property type="molecule type" value="Genomic_DNA"/>
</dbReference>
<organism evidence="5 6">
    <name type="scientific">Aspergillus steynii IBT 23096</name>
    <dbReference type="NCBI Taxonomy" id="1392250"/>
    <lineage>
        <taxon>Eukaryota</taxon>
        <taxon>Fungi</taxon>
        <taxon>Dikarya</taxon>
        <taxon>Ascomycota</taxon>
        <taxon>Pezizomycotina</taxon>
        <taxon>Eurotiomycetes</taxon>
        <taxon>Eurotiomycetidae</taxon>
        <taxon>Eurotiales</taxon>
        <taxon>Aspergillaceae</taxon>
        <taxon>Aspergillus</taxon>
        <taxon>Aspergillus subgen. Circumdati</taxon>
    </lineage>
</organism>
<comment type="similarity">
    <text evidence="2">Belongs to the FAD-binding monooxygenase family.</text>
</comment>
<dbReference type="OrthoDB" id="74360at2759"/>
<dbReference type="InterPro" id="IPR051209">
    <property type="entry name" value="FAD-bind_Monooxygenase_sf"/>
</dbReference>
<keyword evidence="4" id="KW-0274">FAD</keyword>
<dbReference type="PANTHER" id="PTHR42877:SF5">
    <property type="entry name" value="L-ORNITHINE N(5)-MONOOXYGENASE-RELATED"/>
    <property type="match status" value="1"/>
</dbReference>
<reference evidence="5 6" key="1">
    <citation type="submission" date="2016-12" db="EMBL/GenBank/DDBJ databases">
        <title>The genomes of Aspergillus section Nigri reveals drivers in fungal speciation.</title>
        <authorList>
            <consortium name="DOE Joint Genome Institute"/>
            <person name="Vesth T.C."/>
            <person name="Nybo J."/>
            <person name="Theobald S."/>
            <person name="Brandl J."/>
            <person name="Frisvad J.C."/>
            <person name="Nielsen K.F."/>
            <person name="Lyhne E.K."/>
            <person name="Kogle M.E."/>
            <person name="Kuo A."/>
            <person name="Riley R."/>
            <person name="Clum A."/>
            <person name="Nolan M."/>
            <person name="Lipzen A."/>
            <person name="Salamov A."/>
            <person name="Henrissat B."/>
            <person name="Wiebenga A."/>
            <person name="De Vries R.P."/>
            <person name="Grigoriev I.V."/>
            <person name="Mortensen U.H."/>
            <person name="Andersen M.R."/>
            <person name="Baker S.E."/>
        </authorList>
    </citation>
    <scope>NUCLEOTIDE SEQUENCE [LARGE SCALE GENOMIC DNA]</scope>
    <source>
        <strain evidence="5 6">IBT 23096</strain>
    </source>
</reference>
<keyword evidence="6" id="KW-1185">Reference proteome</keyword>
<dbReference type="InterPro" id="IPR036188">
    <property type="entry name" value="FAD/NAD-bd_sf"/>
</dbReference>
<evidence type="ECO:0000313" key="6">
    <source>
        <dbReference type="Proteomes" id="UP000234275"/>
    </source>
</evidence>
<gene>
    <name evidence="5" type="ORF">P170DRAFT_500969</name>
</gene>
<dbReference type="Proteomes" id="UP000234275">
    <property type="component" value="Unassembled WGS sequence"/>
</dbReference>
<dbReference type="RefSeq" id="XP_024701404.1">
    <property type="nucleotide sequence ID" value="XM_024854157.1"/>
</dbReference>
<dbReference type="AlphaFoldDB" id="A0A2I2FZN7"/>
<comment type="cofactor">
    <cofactor evidence="1">
        <name>FAD</name>
        <dbReference type="ChEBI" id="CHEBI:57692"/>
    </cofactor>
</comment>
<accession>A0A2I2FZN7</accession>
<dbReference type="PANTHER" id="PTHR42877">
    <property type="entry name" value="L-ORNITHINE N(5)-MONOOXYGENASE-RELATED"/>
    <property type="match status" value="1"/>
</dbReference>
<dbReference type="SUPFAM" id="SSF51905">
    <property type="entry name" value="FAD/NAD(P)-binding domain"/>
    <property type="match status" value="2"/>
</dbReference>
<name>A0A2I2FZN7_9EURO</name>
<evidence type="ECO:0000256" key="3">
    <source>
        <dbReference type="ARBA" id="ARBA00022630"/>
    </source>
</evidence>
<dbReference type="GeneID" id="36561863"/>
<dbReference type="STRING" id="1392250.A0A2I2FZN7"/>
<dbReference type="Gene3D" id="3.50.50.60">
    <property type="entry name" value="FAD/NAD(P)-binding domain"/>
    <property type="match status" value="2"/>
</dbReference>
<dbReference type="VEuPathDB" id="FungiDB:P170DRAFT_500969"/>